<reference evidence="1" key="1">
    <citation type="submission" date="2021-01" db="EMBL/GenBank/DDBJ databases">
        <title>Metabolic potential, ecology and presence of endohyphal bacteria is reflected in genomic diversity of Mucoromycotina.</title>
        <authorList>
            <person name="Muszewska A."/>
            <person name="Okrasinska A."/>
            <person name="Steczkiewicz K."/>
            <person name="Drgas O."/>
            <person name="Orlowska M."/>
            <person name="Perlinska-Lenart U."/>
            <person name="Aleksandrzak-Piekarczyk T."/>
            <person name="Szatraj K."/>
            <person name="Zielenkiewicz U."/>
            <person name="Pilsyk S."/>
            <person name="Malc E."/>
            <person name="Mieczkowski P."/>
            <person name="Kruszewska J.S."/>
            <person name="Biernat P."/>
            <person name="Pawlowska J."/>
        </authorList>
    </citation>
    <scope>NUCLEOTIDE SEQUENCE</scope>
    <source>
        <strain evidence="1">WA0000018081</strain>
    </source>
</reference>
<name>A0A8H7SHH1_9FUNG</name>
<proteinExistence type="predicted"/>
<protein>
    <submittedName>
        <fullName evidence="1">Uncharacterized protein</fullName>
    </submittedName>
</protein>
<dbReference type="Proteomes" id="UP000613177">
    <property type="component" value="Unassembled WGS sequence"/>
</dbReference>
<evidence type="ECO:0000313" key="2">
    <source>
        <dbReference type="Proteomes" id="UP000613177"/>
    </source>
</evidence>
<organism evidence="1 2">
    <name type="scientific">Thamnidium elegans</name>
    <dbReference type="NCBI Taxonomy" id="101142"/>
    <lineage>
        <taxon>Eukaryota</taxon>
        <taxon>Fungi</taxon>
        <taxon>Fungi incertae sedis</taxon>
        <taxon>Mucoromycota</taxon>
        <taxon>Mucoromycotina</taxon>
        <taxon>Mucoromycetes</taxon>
        <taxon>Mucorales</taxon>
        <taxon>Mucorineae</taxon>
        <taxon>Mucoraceae</taxon>
        <taxon>Thamnidium</taxon>
    </lineage>
</organism>
<gene>
    <name evidence="1" type="ORF">INT48_004103</name>
</gene>
<accession>A0A8H7SHH1</accession>
<comment type="caution">
    <text evidence="1">The sequence shown here is derived from an EMBL/GenBank/DDBJ whole genome shotgun (WGS) entry which is preliminary data.</text>
</comment>
<feature type="non-terminal residue" evidence="1">
    <location>
        <position position="1"/>
    </location>
</feature>
<dbReference type="AlphaFoldDB" id="A0A8H7SHH1"/>
<feature type="non-terminal residue" evidence="1">
    <location>
        <position position="125"/>
    </location>
</feature>
<dbReference type="EMBL" id="JAEPRE010000283">
    <property type="protein sequence ID" value="KAG2229352.1"/>
    <property type="molecule type" value="Genomic_DNA"/>
</dbReference>
<sequence>PAPDTQRSFFSKALWQQLKNLAYETRSIPLLPTSIKENLKEIEKMTISDLKQTYQRCLRLQAKYAFTPEDFFFFKIYAHLIRLLHRENSVIKTERSKNATEQDFVNEAWTAIMAAVFNDIDLVLK</sequence>
<keyword evidence="2" id="KW-1185">Reference proteome</keyword>
<evidence type="ECO:0000313" key="1">
    <source>
        <dbReference type="EMBL" id="KAG2229352.1"/>
    </source>
</evidence>